<keyword evidence="2" id="KW-0614">Plasmid</keyword>
<geneLocation type="plasmid" evidence="3">
    <name>paof1 fan1 dna</name>
</geneLocation>
<name>A0A2Z5ZMM5_9PROT</name>
<feature type="region of interest" description="Disordered" evidence="1">
    <location>
        <begin position="1"/>
        <end position="20"/>
    </location>
</feature>
<gene>
    <name evidence="2" type="ORF">AcetOrient_orf00251p</name>
</gene>
<evidence type="ECO:0000313" key="3">
    <source>
        <dbReference type="Proteomes" id="UP000270034"/>
    </source>
</evidence>
<evidence type="ECO:0000313" key="2">
    <source>
        <dbReference type="EMBL" id="BBC81870.1"/>
    </source>
</evidence>
<proteinExistence type="predicted"/>
<organism evidence="2 3">
    <name type="scientific">Acetobacter orientalis</name>
    <dbReference type="NCBI Taxonomy" id="146474"/>
    <lineage>
        <taxon>Bacteria</taxon>
        <taxon>Pseudomonadati</taxon>
        <taxon>Pseudomonadota</taxon>
        <taxon>Alphaproteobacteria</taxon>
        <taxon>Acetobacterales</taxon>
        <taxon>Acetobacteraceae</taxon>
        <taxon>Acetobacter</taxon>
    </lineage>
</organism>
<reference evidence="2 3" key="1">
    <citation type="submission" date="2018-02" db="EMBL/GenBank/DDBJ databases">
        <title>Acetobacter orientalis genome.</title>
        <authorList>
            <person name="Nakashima N."/>
            <person name="Tamura T."/>
        </authorList>
    </citation>
    <scope>NUCLEOTIDE SEQUENCE [LARGE SCALE GENOMIC DNA]</scope>
    <source>
        <strain evidence="2 3">FAN1</strain>
        <plasmid evidence="3">paof1 fan1 dna</plasmid>
    </source>
</reference>
<protein>
    <submittedName>
        <fullName evidence="2">Uncharacterized protein</fullName>
    </submittedName>
</protein>
<evidence type="ECO:0000256" key="1">
    <source>
        <dbReference type="SAM" id="MobiDB-lite"/>
    </source>
</evidence>
<sequence length="53" mass="5610">MTAPHSGASRASPTSDWLTPDYVSRILEPITFPGDSRPSAEPAPDTTQPEIAS</sequence>
<accession>A0A2Z5ZMM5</accession>
<feature type="region of interest" description="Disordered" evidence="1">
    <location>
        <begin position="29"/>
        <end position="53"/>
    </location>
</feature>
<dbReference type="RefSeq" id="WP_164713963.1">
    <property type="nucleotide sequence ID" value="NZ_CP171014.1"/>
</dbReference>
<dbReference type="EMBL" id="AP018516">
    <property type="protein sequence ID" value="BBC81870.1"/>
    <property type="molecule type" value="Genomic_DNA"/>
</dbReference>
<dbReference type="KEGG" id="aot:AcetOri_orf00251p"/>
<dbReference type="Proteomes" id="UP000270034">
    <property type="component" value="Plasmid pAOF1"/>
</dbReference>
<dbReference type="AlphaFoldDB" id="A0A2Z5ZMM5"/>